<comment type="caution">
    <text evidence="1">The sequence shown here is derived from an EMBL/GenBank/DDBJ whole genome shotgun (WGS) entry which is preliminary data.</text>
</comment>
<feature type="non-terminal residue" evidence="1">
    <location>
        <position position="22"/>
    </location>
</feature>
<reference evidence="1" key="1">
    <citation type="journal article" date="2013" name="Environ. Microbiol.">
        <title>Microbiota from the distal guts of lean and obese adolescents exhibit partial functional redundancy besides clear differences in community structure.</title>
        <authorList>
            <person name="Ferrer M."/>
            <person name="Ruiz A."/>
            <person name="Lanza F."/>
            <person name="Haange S.B."/>
            <person name="Oberbach A."/>
            <person name="Till H."/>
            <person name="Bargiela R."/>
            <person name="Campoy C."/>
            <person name="Segura M.T."/>
            <person name="Richter M."/>
            <person name="von Bergen M."/>
            <person name="Seifert J."/>
            <person name="Suarez A."/>
        </authorList>
    </citation>
    <scope>NUCLEOTIDE SEQUENCE</scope>
</reference>
<protein>
    <submittedName>
        <fullName evidence="1">Uncharacterized protein</fullName>
    </submittedName>
</protein>
<proteinExistence type="predicted"/>
<name>K1TC49_9ZZZZ</name>
<evidence type="ECO:0000313" key="1">
    <source>
        <dbReference type="EMBL" id="EKC56816.1"/>
    </source>
</evidence>
<dbReference type="AlphaFoldDB" id="K1TC49"/>
<accession>K1TC49</accession>
<organism evidence="1">
    <name type="scientific">human gut metagenome</name>
    <dbReference type="NCBI Taxonomy" id="408170"/>
    <lineage>
        <taxon>unclassified sequences</taxon>
        <taxon>metagenomes</taxon>
        <taxon>organismal metagenomes</taxon>
    </lineage>
</organism>
<gene>
    <name evidence="1" type="ORF">LEA_14646</name>
</gene>
<dbReference type="EMBL" id="AJWY01009979">
    <property type="protein sequence ID" value="EKC56816.1"/>
    <property type="molecule type" value="Genomic_DNA"/>
</dbReference>
<sequence length="22" mass="2543">MWPVLLELTQDIGHKLRVHGLS</sequence>